<dbReference type="RefSeq" id="WP_341471495.1">
    <property type="nucleotide sequence ID" value="NZ_CP128400.1"/>
</dbReference>
<dbReference type="AlphaFoldDB" id="A0A8T7M6R9"/>
<reference evidence="2" key="2">
    <citation type="journal article" date="2024" name="Nature">
        <title>Anoxygenic phototroph of the Chloroflexota uses a type I reaction centre.</title>
        <authorList>
            <person name="Tsuji J.M."/>
            <person name="Shaw N.A."/>
            <person name="Nagashima S."/>
            <person name="Venkiteswaran J.J."/>
            <person name="Schiff S.L."/>
            <person name="Watanabe T."/>
            <person name="Fukui M."/>
            <person name="Hanada S."/>
            <person name="Tank M."/>
            <person name="Neufeld J.D."/>
        </authorList>
    </citation>
    <scope>NUCLEOTIDE SEQUENCE</scope>
    <source>
        <strain evidence="2">L227-S17</strain>
    </source>
</reference>
<dbReference type="GO" id="GO:0016747">
    <property type="term" value="F:acyltransferase activity, transferring groups other than amino-acyl groups"/>
    <property type="evidence" value="ECO:0007669"/>
    <property type="project" value="TreeGrafter"/>
</dbReference>
<dbReference type="EMBL" id="CP128400">
    <property type="protein sequence ID" value="WJW69622.1"/>
    <property type="molecule type" value="Genomic_DNA"/>
</dbReference>
<dbReference type="PANTHER" id="PTHR48098">
    <property type="entry name" value="ENTEROCHELIN ESTERASE-RELATED"/>
    <property type="match status" value="1"/>
</dbReference>
<evidence type="ECO:0000313" key="1">
    <source>
        <dbReference type="EMBL" id="NWJ47716.1"/>
    </source>
</evidence>
<dbReference type="GO" id="GO:0016787">
    <property type="term" value="F:hydrolase activity"/>
    <property type="evidence" value="ECO:0007669"/>
    <property type="project" value="UniProtKB-KW"/>
</dbReference>
<evidence type="ECO:0000313" key="4">
    <source>
        <dbReference type="Proteomes" id="UP001431572"/>
    </source>
</evidence>
<dbReference type="EMBL" id="JACATZ010000003">
    <property type="protein sequence ID" value="NWJ47716.1"/>
    <property type="molecule type" value="Genomic_DNA"/>
</dbReference>
<dbReference type="PANTHER" id="PTHR48098:SF1">
    <property type="entry name" value="DIACYLGLYCEROL ACYLTRANSFERASE_MYCOLYLTRANSFERASE AG85A"/>
    <property type="match status" value="1"/>
</dbReference>
<protein>
    <submittedName>
        <fullName evidence="2">Alpha/beta hydrolase-fold protein</fullName>
    </submittedName>
    <submittedName>
        <fullName evidence="1">Esterase</fullName>
    </submittedName>
</protein>
<evidence type="ECO:0000313" key="2">
    <source>
        <dbReference type="EMBL" id="WJW69622.1"/>
    </source>
</evidence>
<dbReference type="Proteomes" id="UP000521676">
    <property type="component" value="Unassembled WGS sequence"/>
</dbReference>
<reference evidence="1 3" key="1">
    <citation type="submission" date="2020-06" db="EMBL/GenBank/DDBJ databases">
        <title>Anoxygenic phototrophic Chloroflexota member uses a Type I reaction center.</title>
        <authorList>
            <person name="Tsuji J.M."/>
            <person name="Shaw N.A."/>
            <person name="Nagashima S."/>
            <person name="Venkiteswaran J."/>
            <person name="Schiff S.L."/>
            <person name="Hanada S."/>
            <person name="Tank M."/>
            <person name="Neufeld J.D."/>
        </authorList>
    </citation>
    <scope>NUCLEOTIDE SEQUENCE [LARGE SCALE GENOMIC DNA]</scope>
    <source>
        <strain evidence="1">L227-S17</strain>
    </source>
</reference>
<keyword evidence="4" id="KW-1185">Reference proteome</keyword>
<dbReference type="InterPro" id="IPR050583">
    <property type="entry name" value="Mycobacterial_A85_antigen"/>
</dbReference>
<accession>A0A8T7M6R9</accession>
<keyword evidence="2" id="KW-0378">Hydrolase</keyword>
<dbReference type="InterPro" id="IPR000801">
    <property type="entry name" value="Esterase-like"/>
</dbReference>
<organism evidence="1 3">
    <name type="scientific">Candidatus Chlorohelix allophototropha</name>
    <dbReference type="NCBI Taxonomy" id="3003348"/>
    <lineage>
        <taxon>Bacteria</taxon>
        <taxon>Bacillati</taxon>
        <taxon>Chloroflexota</taxon>
        <taxon>Chloroflexia</taxon>
        <taxon>Candidatus Chloroheliales</taxon>
        <taxon>Candidatus Chloroheliaceae</taxon>
        <taxon>Candidatus Chlorohelix</taxon>
    </lineage>
</organism>
<dbReference type="InterPro" id="IPR029058">
    <property type="entry name" value="AB_hydrolase_fold"/>
</dbReference>
<proteinExistence type="predicted"/>
<evidence type="ECO:0000313" key="3">
    <source>
        <dbReference type="Proteomes" id="UP000521676"/>
    </source>
</evidence>
<sequence length="335" mass="37828">MPTVIEEFDSLALKGNPLGDPSTRKIPVYLPPSYFVEPSHRFPVVYLLHGFTGNSEMWLNVNSFYTPTVPQRFEKLIKENALGEMILVFPDGYTRLGGSQYLNSIATGNYEDYLINDLIPFIDDKYRTSGNREGRGIVGKSSGGYGAMQLAMRHPETFAAVGSHAGDMYFELCYKPDFPKTVNALARYLSEADPVAAFLTAFEKAEVKRDIDAINMIAMSACYSPRLGGGFDLPFDLYTGELLPEVWARWLAFDPVQMLENITYAAALRHFKLIYLDAGTKDEFNLHLGARIFVKRLQQLGIAHHHEEFEAGHMNINYRYDVSLTHIWNALKDSI</sequence>
<gene>
    <name evidence="1" type="ORF">HXX08_17830</name>
    <name evidence="2" type="ORF">OZ401_003249</name>
</gene>
<dbReference type="Pfam" id="PF00756">
    <property type="entry name" value="Esterase"/>
    <property type="match status" value="1"/>
</dbReference>
<dbReference type="Gene3D" id="3.40.50.1820">
    <property type="entry name" value="alpha/beta hydrolase"/>
    <property type="match status" value="1"/>
</dbReference>
<name>A0A8T7M6R9_9CHLR</name>
<dbReference type="Proteomes" id="UP001431572">
    <property type="component" value="Chromosome 2"/>
</dbReference>
<dbReference type="SUPFAM" id="SSF53474">
    <property type="entry name" value="alpha/beta-Hydrolases"/>
    <property type="match status" value="1"/>
</dbReference>